<sequence length="307" mass="34245">MNTSAGQPSTLSRHQSHRDAIVRNGPSRFAFHDGNSFNSRTCSVGHPTAYDWMASRFVDSVGDTSQAQKRLAVEVGSRRVVHVNPEGYVPRPLDMVTDVWVTDNSVRYLYKIMAYHNDRGYWFPIHRVSPAGSWVVVDENPLVMHRVHLGRPLLVWIVGVLHDIHLVAPRGGALPILHATIDFVREHDRSQAISIHNAAASLPIASIGMLTVTSSTCDDEGLPAHNEVYDCRRMLQRKSAMSTISPGRILGGDIVLLECTVVRKEEPGNVRSVKFVLNSVYWLVEKPRPTTVETQRVSEFPDVISVD</sequence>
<keyword evidence="2" id="KW-1185">Reference proteome</keyword>
<evidence type="ECO:0000313" key="2">
    <source>
        <dbReference type="Proteomes" id="UP000256964"/>
    </source>
</evidence>
<organism evidence="1 2">
    <name type="scientific">Lentinus brumalis</name>
    <dbReference type="NCBI Taxonomy" id="2498619"/>
    <lineage>
        <taxon>Eukaryota</taxon>
        <taxon>Fungi</taxon>
        <taxon>Dikarya</taxon>
        <taxon>Basidiomycota</taxon>
        <taxon>Agaricomycotina</taxon>
        <taxon>Agaricomycetes</taxon>
        <taxon>Polyporales</taxon>
        <taxon>Polyporaceae</taxon>
        <taxon>Lentinus</taxon>
    </lineage>
</organism>
<protein>
    <submittedName>
        <fullName evidence="1">Uncharacterized protein</fullName>
    </submittedName>
</protein>
<evidence type="ECO:0000313" key="1">
    <source>
        <dbReference type="EMBL" id="RDX52797.1"/>
    </source>
</evidence>
<dbReference type="AlphaFoldDB" id="A0A371DJU0"/>
<reference evidence="1 2" key="1">
    <citation type="journal article" date="2018" name="Biotechnol. Biofuels">
        <title>Integrative visual omics of the white-rot fungus Polyporus brumalis exposes the biotechnological potential of its oxidative enzymes for delignifying raw plant biomass.</title>
        <authorList>
            <person name="Miyauchi S."/>
            <person name="Rancon A."/>
            <person name="Drula E."/>
            <person name="Hage H."/>
            <person name="Chaduli D."/>
            <person name="Favel A."/>
            <person name="Grisel S."/>
            <person name="Henrissat B."/>
            <person name="Herpoel-Gimbert I."/>
            <person name="Ruiz-Duenas F.J."/>
            <person name="Chevret D."/>
            <person name="Hainaut M."/>
            <person name="Lin J."/>
            <person name="Wang M."/>
            <person name="Pangilinan J."/>
            <person name="Lipzen A."/>
            <person name="Lesage-Meessen L."/>
            <person name="Navarro D."/>
            <person name="Riley R."/>
            <person name="Grigoriev I.V."/>
            <person name="Zhou S."/>
            <person name="Raouche S."/>
            <person name="Rosso M.N."/>
        </authorList>
    </citation>
    <scope>NUCLEOTIDE SEQUENCE [LARGE SCALE GENOMIC DNA]</scope>
    <source>
        <strain evidence="1 2">BRFM 1820</strain>
    </source>
</reference>
<dbReference type="OrthoDB" id="2756110at2759"/>
<dbReference type="EMBL" id="KZ857389">
    <property type="protein sequence ID" value="RDX52797.1"/>
    <property type="molecule type" value="Genomic_DNA"/>
</dbReference>
<accession>A0A371DJU0</accession>
<name>A0A371DJU0_9APHY</name>
<proteinExistence type="predicted"/>
<gene>
    <name evidence="1" type="ORF">OH76DRAFT_1480403</name>
</gene>
<dbReference type="Proteomes" id="UP000256964">
    <property type="component" value="Unassembled WGS sequence"/>
</dbReference>